<sequence>MLKEEMYLNPKIALLLFLLTGCQQIEPSSHEEKTDSNKFKLESVKEDNTNQEKAVKEEQPLETITVTPEPGIEPSNLSIPALEIEASTIPVGLKDDGTVEIPSDIEIVGWFSNGSKPGQTGNTVLVGHVNGFLGPGVFSNLYKISTNDEIVITNGKEEVVYKVIKKQSYPYDQGPIEEIFGYTSKTRLQLITCTGTFNPLKGTHEERLVVTAIAN</sequence>
<proteinExistence type="predicted"/>
<evidence type="ECO:0000313" key="4">
    <source>
        <dbReference type="EMBL" id="MRH41813.1"/>
    </source>
</evidence>
<feature type="compositionally biased region" description="Basic and acidic residues" evidence="3">
    <location>
        <begin position="28"/>
        <end position="58"/>
    </location>
</feature>
<feature type="active site" description="Proton donor/acceptor" evidence="2">
    <location>
        <position position="128"/>
    </location>
</feature>
<keyword evidence="5" id="KW-1185">Reference proteome</keyword>
<feature type="active site" description="Acyl-thioester intermediate" evidence="2">
    <location>
        <position position="193"/>
    </location>
</feature>
<evidence type="ECO:0000256" key="2">
    <source>
        <dbReference type="PIRSR" id="PIRSR605754-1"/>
    </source>
</evidence>
<dbReference type="AlphaFoldDB" id="A0A6A8D7T1"/>
<dbReference type="OrthoDB" id="525039at2"/>
<dbReference type="Proteomes" id="UP000799092">
    <property type="component" value="Unassembled WGS sequence"/>
</dbReference>
<protein>
    <submittedName>
        <fullName evidence="4">Sortase</fullName>
    </submittedName>
</protein>
<dbReference type="InterPro" id="IPR042001">
    <property type="entry name" value="Sortase_F"/>
</dbReference>
<feature type="region of interest" description="Disordered" evidence="3">
    <location>
        <begin position="27"/>
        <end position="58"/>
    </location>
</feature>
<name>A0A6A8D7T1_9BACI</name>
<dbReference type="CDD" id="cd05829">
    <property type="entry name" value="Sortase_F"/>
    <property type="match status" value="1"/>
</dbReference>
<dbReference type="InterPro" id="IPR023365">
    <property type="entry name" value="Sortase_dom-sf"/>
</dbReference>
<evidence type="ECO:0000256" key="3">
    <source>
        <dbReference type="SAM" id="MobiDB-lite"/>
    </source>
</evidence>
<gene>
    <name evidence="4" type="ORF">GH741_03895</name>
</gene>
<comment type="caution">
    <text evidence="4">The sequence shown here is derived from an EMBL/GenBank/DDBJ whole genome shotgun (WGS) entry which is preliminary data.</text>
</comment>
<reference evidence="4" key="1">
    <citation type="submission" date="2019-11" db="EMBL/GenBank/DDBJ databases">
        <authorList>
            <person name="Li J."/>
        </authorList>
    </citation>
    <scope>NUCLEOTIDE SEQUENCE</scope>
    <source>
        <strain evidence="4">B6B</strain>
    </source>
</reference>
<dbReference type="Gene3D" id="2.40.260.10">
    <property type="entry name" value="Sortase"/>
    <property type="match status" value="1"/>
</dbReference>
<organism evidence="4 5">
    <name type="scientific">Aquibacillus halophilus</name>
    <dbReference type="NCBI Taxonomy" id="930132"/>
    <lineage>
        <taxon>Bacteria</taxon>
        <taxon>Bacillati</taxon>
        <taxon>Bacillota</taxon>
        <taxon>Bacilli</taxon>
        <taxon>Bacillales</taxon>
        <taxon>Bacillaceae</taxon>
        <taxon>Aquibacillus</taxon>
    </lineage>
</organism>
<evidence type="ECO:0000256" key="1">
    <source>
        <dbReference type="ARBA" id="ARBA00022801"/>
    </source>
</evidence>
<accession>A0A6A8D7T1</accession>
<dbReference type="EMBL" id="WJNG01000002">
    <property type="protein sequence ID" value="MRH41813.1"/>
    <property type="molecule type" value="Genomic_DNA"/>
</dbReference>
<dbReference type="InterPro" id="IPR005754">
    <property type="entry name" value="Sortase"/>
</dbReference>
<dbReference type="GO" id="GO:0016787">
    <property type="term" value="F:hydrolase activity"/>
    <property type="evidence" value="ECO:0007669"/>
    <property type="project" value="UniProtKB-KW"/>
</dbReference>
<keyword evidence="1" id="KW-0378">Hydrolase</keyword>
<evidence type="ECO:0000313" key="5">
    <source>
        <dbReference type="Proteomes" id="UP000799092"/>
    </source>
</evidence>
<dbReference type="Pfam" id="PF04203">
    <property type="entry name" value="Sortase"/>
    <property type="match status" value="1"/>
</dbReference>
<dbReference type="SUPFAM" id="SSF63817">
    <property type="entry name" value="Sortase"/>
    <property type="match status" value="1"/>
</dbReference>